<organism evidence="1 2">
    <name type="scientific">Mycobacterium xenopi</name>
    <dbReference type="NCBI Taxonomy" id="1789"/>
    <lineage>
        <taxon>Bacteria</taxon>
        <taxon>Bacillati</taxon>
        <taxon>Actinomycetota</taxon>
        <taxon>Actinomycetes</taxon>
        <taxon>Mycobacteriales</taxon>
        <taxon>Mycobacteriaceae</taxon>
        <taxon>Mycobacterium</taxon>
    </lineage>
</organism>
<name>A0AAD1M3W5_MYCXE</name>
<accession>A0AAD1M3W5</accession>
<proteinExistence type="predicted"/>
<sequence>MTTSTVALNPHSARRFSDPQAAALKYRLDVVANSVVDVVRSAGGWLYDRVAAGWEVTVLLPQHGDTRPLQILGVHALELKSRFAPTSTAWVSQGLAVSAGVFATNSRVQELVFEALDRHFTEVTLWDDGWPLTVGRRTTTVQHVLSGAARAFKAHALTAAGIPGQPVDPTETLLSDMKGSLPVASELVPLE</sequence>
<reference evidence="1 2" key="1">
    <citation type="submission" date="2019-12" db="EMBL/GenBank/DDBJ databases">
        <title>Complete genome sequence of Mycolicibacterium xenopi str. JCM15661T.</title>
        <authorList>
            <person name="Yoshida M."/>
            <person name="Fukano H."/>
            <person name="Asakura T."/>
            <person name="Hoshino Y."/>
        </authorList>
    </citation>
    <scope>NUCLEOTIDE SEQUENCE [LARGE SCALE GENOMIC DNA]</scope>
    <source>
        <strain evidence="1 2">JCM 15661T</strain>
    </source>
</reference>
<dbReference type="AlphaFoldDB" id="A0AAD1M3W5"/>
<dbReference type="EMBL" id="AP022314">
    <property type="protein sequence ID" value="BBU24940.1"/>
    <property type="molecule type" value="Genomic_DNA"/>
</dbReference>
<dbReference type="KEGG" id="mxe:MYXE_47300"/>
<protein>
    <submittedName>
        <fullName evidence="1">Uncharacterized protein</fullName>
    </submittedName>
</protein>
<dbReference type="Proteomes" id="UP000464624">
    <property type="component" value="Chromosome"/>
</dbReference>
<evidence type="ECO:0000313" key="1">
    <source>
        <dbReference type="EMBL" id="BBU24940.1"/>
    </source>
</evidence>
<gene>
    <name evidence="1" type="ORF">MYXE_47300</name>
</gene>
<evidence type="ECO:0000313" key="2">
    <source>
        <dbReference type="Proteomes" id="UP000464624"/>
    </source>
</evidence>
<dbReference type="RefSeq" id="WP_004571632.1">
    <property type="nucleotide sequence ID" value="NZ_AP022314.1"/>
</dbReference>